<dbReference type="CDD" id="cd00063">
    <property type="entry name" value="FN3"/>
    <property type="match status" value="1"/>
</dbReference>
<dbReference type="EMBL" id="CP111012">
    <property type="protein sequence ID" value="WAQ94151.1"/>
    <property type="molecule type" value="Genomic_DNA"/>
</dbReference>
<dbReference type="Proteomes" id="UP001164746">
    <property type="component" value="Chromosome 1"/>
</dbReference>
<dbReference type="InterPro" id="IPR013783">
    <property type="entry name" value="Ig-like_fold"/>
</dbReference>
<dbReference type="Gene3D" id="2.60.40.10">
    <property type="entry name" value="Immunoglobulins"/>
    <property type="match status" value="1"/>
</dbReference>
<evidence type="ECO:0000313" key="1">
    <source>
        <dbReference type="EMBL" id="WAQ94151.1"/>
    </source>
</evidence>
<dbReference type="CDD" id="cd19757">
    <property type="entry name" value="Bbox1"/>
    <property type="match status" value="1"/>
</dbReference>
<proteinExistence type="predicted"/>
<dbReference type="InterPro" id="IPR003961">
    <property type="entry name" value="FN3_dom"/>
</dbReference>
<feature type="non-terminal residue" evidence="1">
    <location>
        <position position="178"/>
    </location>
</feature>
<sequence length="178" mass="20548">RQINKAVFYCTSCDFELFCEDCAKYHGRQKIALSHELHTDIENIDLEIERLEIAKETRTCGGFFIPGIPTIDGVGVNHVRLPHNGRYRISTNTPGVKQWSVYDEDIERNENVKVEDLTENRKYRFKVTLVFNENESLHSRESEWVVTKESEASKLAKQAKEIPSESNLEPAKYIVPMS</sequence>
<keyword evidence="2" id="KW-1185">Reference proteome</keyword>
<protein>
    <submittedName>
        <fullName evidence="1">Uncharacterized protein</fullName>
    </submittedName>
</protein>
<reference evidence="1" key="1">
    <citation type="submission" date="2022-11" db="EMBL/GenBank/DDBJ databases">
        <title>Centuries of genome instability and evolution in soft-shell clam transmissible cancer (bioRxiv).</title>
        <authorList>
            <person name="Hart S.F.M."/>
            <person name="Yonemitsu M.A."/>
            <person name="Giersch R.M."/>
            <person name="Beal B.F."/>
            <person name="Arriagada G."/>
            <person name="Davis B.W."/>
            <person name="Ostrander E.A."/>
            <person name="Goff S.P."/>
            <person name="Metzger M.J."/>
        </authorList>
    </citation>
    <scope>NUCLEOTIDE SEQUENCE</scope>
    <source>
        <strain evidence="1">MELC-2E11</strain>
        <tissue evidence="1">Siphon/mantle</tissue>
    </source>
</reference>
<organism evidence="1 2">
    <name type="scientific">Mya arenaria</name>
    <name type="common">Soft-shell clam</name>
    <dbReference type="NCBI Taxonomy" id="6604"/>
    <lineage>
        <taxon>Eukaryota</taxon>
        <taxon>Metazoa</taxon>
        <taxon>Spiralia</taxon>
        <taxon>Lophotrochozoa</taxon>
        <taxon>Mollusca</taxon>
        <taxon>Bivalvia</taxon>
        <taxon>Autobranchia</taxon>
        <taxon>Heteroconchia</taxon>
        <taxon>Euheterodonta</taxon>
        <taxon>Imparidentia</taxon>
        <taxon>Neoheterodontei</taxon>
        <taxon>Myida</taxon>
        <taxon>Myoidea</taxon>
        <taxon>Myidae</taxon>
        <taxon>Mya</taxon>
    </lineage>
</organism>
<name>A0ABY7DAR5_MYAAR</name>
<gene>
    <name evidence="1" type="ORF">MAR_006622</name>
</gene>
<feature type="non-terminal residue" evidence="1">
    <location>
        <position position="1"/>
    </location>
</feature>
<evidence type="ECO:0000313" key="2">
    <source>
        <dbReference type="Proteomes" id="UP001164746"/>
    </source>
</evidence>
<accession>A0ABY7DAR5</accession>